<evidence type="ECO:0000256" key="7">
    <source>
        <dbReference type="ARBA" id="ARBA00022527"/>
    </source>
</evidence>
<evidence type="ECO:0000256" key="27">
    <source>
        <dbReference type="ARBA" id="ARBA00078221"/>
    </source>
</evidence>
<keyword evidence="10" id="KW-0945">Host-virus interaction</keyword>
<evidence type="ECO:0000256" key="13">
    <source>
        <dbReference type="ARBA" id="ARBA00022741"/>
    </source>
</evidence>
<dbReference type="UniPathway" id="UPA00143"/>
<comment type="catalytic activity">
    <reaction evidence="24">
        <text>L-seryl-[protein] + ATP = O-phospho-L-seryl-[protein] + ADP + H(+)</text>
        <dbReference type="Rhea" id="RHEA:17989"/>
        <dbReference type="Rhea" id="RHEA-COMP:9863"/>
        <dbReference type="Rhea" id="RHEA-COMP:11604"/>
        <dbReference type="ChEBI" id="CHEBI:15378"/>
        <dbReference type="ChEBI" id="CHEBI:29999"/>
        <dbReference type="ChEBI" id="CHEBI:30616"/>
        <dbReference type="ChEBI" id="CHEBI:83421"/>
        <dbReference type="ChEBI" id="CHEBI:456216"/>
        <dbReference type="EC" id="2.7.11.1"/>
    </reaction>
</comment>
<evidence type="ECO:0000313" key="29">
    <source>
        <dbReference type="Ensembl" id="ENSTNIP00000007543.1"/>
    </source>
</evidence>
<dbReference type="GO" id="GO:0080008">
    <property type="term" value="C:Cul4-RING E3 ubiquitin ligase complex"/>
    <property type="evidence" value="ECO:0007669"/>
    <property type="project" value="TreeGrafter"/>
</dbReference>
<feature type="region of interest" description="Disordered" evidence="28">
    <location>
        <begin position="46"/>
        <end position="65"/>
    </location>
</feature>
<reference evidence="30" key="1">
    <citation type="journal article" date="2004" name="Nature">
        <title>Genome duplication in the teleost fish Tetraodon nigroviridis reveals the early vertebrate proto-karyotype.</title>
        <authorList>
            <person name="Jaillon O."/>
            <person name="Aury J.-M."/>
            <person name="Brunet F."/>
            <person name="Petit J.-L."/>
            <person name="Stange-Thomann N."/>
            <person name="Mauceli E."/>
            <person name="Bouneau L."/>
            <person name="Fischer C."/>
            <person name="Ozouf-Costaz C."/>
            <person name="Bernot A."/>
            <person name="Nicaud S."/>
            <person name="Jaffe D."/>
            <person name="Fisher S."/>
            <person name="Lutfalla G."/>
            <person name="Dossat C."/>
            <person name="Segurens B."/>
            <person name="Dasilva C."/>
            <person name="Salanoubat M."/>
            <person name="Levy M."/>
            <person name="Boudet N."/>
            <person name="Castellano S."/>
            <person name="Anthouard V."/>
            <person name="Jubin C."/>
            <person name="Castelli V."/>
            <person name="Katinka M."/>
            <person name="Vacherie B."/>
            <person name="Biemont C."/>
            <person name="Skalli Z."/>
            <person name="Cattolico L."/>
            <person name="Poulain J."/>
            <person name="De Berardinis V."/>
            <person name="Cruaud C."/>
            <person name="Duprat S."/>
            <person name="Brottier P."/>
            <person name="Coutanceau J.-P."/>
            <person name="Gouzy J."/>
            <person name="Parra G."/>
            <person name="Lardier G."/>
            <person name="Chapple C."/>
            <person name="McKernan K.J."/>
            <person name="McEwan P."/>
            <person name="Bosak S."/>
            <person name="Kellis M."/>
            <person name="Volff J.-N."/>
            <person name="Guigo R."/>
            <person name="Zody M.C."/>
            <person name="Mesirov J."/>
            <person name="Lindblad-Toh K."/>
            <person name="Birren B."/>
            <person name="Nusbaum C."/>
            <person name="Kahn D."/>
            <person name="Robinson-Rechavi M."/>
            <person name="Laudet V."/>
            <person name="Schachter V."/>
            <person name="Quetier F."/>
            <person name="Saurin W."/>
            <person name="Scarpelli C."/>
            <person name="Wincker P."/>
            <person name="Lander E.S."/>
            <person name="Weissenbach J."/>
            <person name="Roest Crollius H."/>
        </authorList>
    </citation>
    <scope>NUCLEOTIDE SEQUENCE [LARGE SCALE GENOMIC DNA]</scope>
</reference>
<evidence type="ECO:0000256" key="22">
    <source>
        <dbReference type="ARBA" id="ARBA00023242"/>
    </source>
</evidence>
<evidence type="ECO:0000256" key="16">
    <source>
        <dbReference type="ARBA" id="ARBA00022840"/>
    </source>
</evidence>
<reference evidence="29" key="2">
    <citation type="submission" date="2025-08" db="UniProtKB">
        <authorList>
            <consortium name="Ensembl"/>
        </authorList>
    </citation>
    <scope>IDENTIFICATION</scope>
</reference>
<dbReference type="InterPro" id="IPR033270">
    <property type="entry name" value="VPRBP/DCAF1"/>
</dbReference>
<dbReference type="InterPro" id="IPR016024">
    <property type="entry name" value="ARM-type_fold"/>
</dbReference>
<evidence type="ECO:0000256" key="20">
    <source>
        <dbReference type="ARBA" id="ARBA00023163"/>
    </source>
</evidence>
<keyword evidence="11" id="KW-0808">Transferase</keyword>
<evidence type="ECO:0000256" key="19">
    <source>
        <dbReference type="ARBA" id="ARBA00023015"/>
    </source>
</evidence>
<keyword evidence="12" id="KW-0677">Repeat</keyword>
<proteinExistence type="inferred from homology"/>
<evidence type="ECO:0000256" key="23">
    <source>
        <dbReference type="ARBA" id="ARBA00047899"/>
    </source>
</evidence>
<feature type="region of interest" description="Disordered" evidence="28">
    <location>
        <begin position="928"/>
        <end position="959"/>
    </location>
</feature>
<evidence type="ECO:0000256" key="6">
    <source>
        <dbReference type="ARBA" id="ARBA00022490"/>
    </source>
</evidence>
<keyword evidence="6" id="KW-0963">Cytoplasm</keyword>
<dbReference type="Ensembl" id="ENSTNIT00000007703.1">
    <property type="protein sequence ID" value="ENSTNIP00000007543.1"/>
    <property type="gene ID" value="ENSTNIG00000004879.1"/>
</dbReference>
<dbReference type="GO" id="GO:0005634">
    <property type="term" value="C:nucleus"/>
    <property type="evidence" value="ECO:0007669"/>
    <property type="project" value="UniProtKB-SubCell"/>
</dbReference>
<dbReference type="GO" id="GO:0005813">
    <property type="term" value="C:centrosome"/>
    <property type="evidence" value="ECO:0007669"/>
    <property type="project" value="UniProtKB-SubCell"/>
</dbReference>
<dbReference type="InterPro" id="IPR006594">
    <property type="entry name" value="LisH"/>
</dbReference>
<evidence type="ECO:0000256" key="9">
    <source>
        <dbReference type="ARBA" id="ARBA00022574"/>
    </source>
</evidence>
<dbReference type="PANTHER" id="PTHR13129:SF4">
    <property type="entry name" value="DDB1- AND CUL4-ASSOCIATED FACTOR 1"/>
    <property type="match status" value="1"/>
</dbReference>
<feature type="compositionally biased region" description="Acidic residues" evidence="28">
    <location>
        <begin position="932"/>
        <end position="959"/>
    </location>
</feature>
<dbReference type="STRING" id="99883.ENSTNIP00000007543"/>
<evidence type="ECO:0000256" key="26">
    <source>
        <dbReference type="ARBA" id="ARBA00071147"/>
    </source>
</evidence>
<evidence type="ECO:0000256" key="4">
    <source>
        <dbReference type="ARBA" id="ARBA00008845"/>
    </source>
</evidence>
<comment type="pathway">
    <text evidence="3">Protein modification; protein ubiquitination.</text>
</comment>
<dbReference type="InterPro" id="IPR011989">
    <property type="entry name" value="ARM-like"/>
</dbReference>
<evidence type="ECO:0000256" key="10">
    <source>
        <dbReference type="ARBA" id="ARBA00022581"/>
    </source>
</evidence>
<comment type="catalytic activity">
    <reaction evidence="23">
        <text>L-threonyl-[protein] + ATP = O-phospho-L-threonyl-[protein] + ADP + H(+)</text>
        <dbReference type="Rhea" id="RHEA:46608"/>
        <dbReference type="Rhea" id="RHEA-COMP:11060"/>
        <dbReference type="Rhea" id="RHEA-COMP:11605"/>
        <dbReference type="ChEBI" id="CHEBI:15378"/>
        <dbReference type="ChEBI" id="CHEBI:30013"/>
        <dbReference type="ChEBI" id="CHEBI:30616"/>
        <dbReference type="ChEBI" id="CHEBI:61977"/>
        <dbReference type="ChEBI" id="CHEBI:456216"/>
        <dbReference type="EC" id="2.7.11.1"/>
    </reaction>
</comment>
<dbReference type="SUPFAM" id="SSF48371">
    <property type="entry name" value="ARM repeat"/>
    <property type="match status" value="1"/>
</dbReference>
<evidence type="ECO:0000256" key="17">
    <source>
        <dbReference type="ARBA" id="ARBA00022853"/>
    </source>
</evidence>
<dbReference type="InParanoid" id="H3CH15"/>
<evidence type="ECO:0000256" key="15">
    <source>
        <dbReference type="ARBA" id="ARBA00022786"/>
    </source>
</evidence>
<dbReference type="Proteomes" id="UP000007303">
    <property type="component" value="Unassembled WGS sequence"/>
</dbReference>
<dbReference type="OMA" id="WSITENT"/>
<keyword evidence="14" id="KW-0418">Kinase</keyword>
<evidence type="ECO:0000256" key="3">
    <source>
        <dbReference type="ARBA" id="ARBA00004906"/>
    </source>
</evidence>
<evidence type="ECO:0000256" key="5">
    <source>
        <dbReference type="ARBA" id="ARBA00012513"/>
    </source>
</evidence>
<organism evidence="29 30">
    <name type="scientific">Tetraodon nigroviridis</name>
    <name type="common">Spotted green pufferfish</name>
    <name type="synonym">Chelonodon nigroviridis</name>
    <dbReference type="NCBI Taxonomy" id="99883"/>
    <lineage>
        <taxon>Eukaryota</taxon>
        <taxon>Metazoa</taxon>
        <taxon>Chordata</taxon>
        <taxon>Craniata</taxon>
        <taxon>Vertebrata</taxon>
        <taxon>Euteleostomi</taxon>
        <taxon>Actinopterygii</taxon>
        <taxon>Neopterygii</taxon>
        <taxon>Teleostei</taxon>
        <taxon>Neoteleostei</taxon>
        <taxon>Acanthomorphata</taxon>
        <taxon>Eupercaria</taxon>
        <taxon>Tetraodontiformes</taxon>
        <taxon>Tetradontoidea</taxon>
        <taxon>Tetraodontidae</taxon>
        <taxon>Tetraodon</taxon>
    </lineage>
</organism>
<keyword evidence="7" id="KW-0723">Serine/threonine-protein kinase</keyword>
<comment type="similarity">
    <text evidence="4">Belongs to the VPRBP/DCAF1 family.</text>
</comment>
<keyword evidence="15" id="KW-0833">Ubl conjugation pathway</keyword>
<dbReference type="GO" id="GO:0005524">
    <property type="term" value="F:ATP binding"/>
    <property type="evidence" value="ECO:0007669"/>
    <property type="project" value="UniProtKB-KW"/>
</dbReference>
<evidence type="ECO:0000256" key="1">
    <source>
        <dbReference type="ARBA" id="ARBA00004123"/>
    </source>
</evidence>
<keyword evidence="30" id="KW-1185">Reference proteome</keyword>
<dbReference type="AlphaFoldDB" id="H3CH15"/>
<feature type="compositionally biased region" description="Pro residues" evidence="28">
    <location>
        <begin position="472"/>
        <end position="483"/>
    </location>
</feature>
<name>H3CH15_TETNG</name>
<evidence type="ECO:0000256" key="28">
    <source>
        <dbReference type="SAM" id="MobiDB-lite"/>
    </source>
</evidence>
<dbReference type="GeneTree" id="ENSGT00390000005874"/>
<keyword evidence="18" id="KW-0007">Acetylation</keyword>
<comment type="subcellular location">
    <subcellularLocation>
        <location evidence="2">Cytoplasm</location>
        <location evidence="2">Cytoskeleton</location>
        <location evidence="2">Microtubule organizing center</location>
        <location evidence="2">Centrosome</location>
    </subcellularLocation>
    <subcellularLocation>
        <location evidence="1">Nucleus</location>
    </subcellularLocation>
</comment>
<dbReference type="InterPro" id="IPR036322">
    <property type="entry name" value="WD40_repeat_dom_sf"/>
</dbReference>
<dbReference type="InterPro" id="IPR015943">
    <property type="entry name" value="WD40/YVTN_repeat-like_dom_sf"/>
</dbReference>
<keyword evidence="8" id="KW-0597">Phosphoprotein</keyword>
<evidence type="ECO:0000256" key="12">
    <source>
        <dbReference type="ARBA" id="ARBA00022737"/>
    </source>
</evidence>
<dbReference type="EC" id="2.7.11.1" evidence="5"/>
<dbReference type="GO" id="GO:0016567">
    <property type="term" value="P:protein ubiquitination"/>
    <property type="evidence" value="ECO:0007669"/>
    <property type="project" value="UniProtKB-UniPathway"/>
</dbReference>
<keyword evidence="22" id="KW-0539">Nucleus</keyword>
<evidence type="ECO:0000256" key="2">
    <source>
        <dbReference type="ARBA" id="ARBA00004300"/>
    </source>
</evidence>
<dbReference type="HOGENOM" id="CLU_001785_0_0_1"/>
<accession>H3CH15</accession>
<dbReference type="FunFam" id="2.130.10.10:FF:000055">
    <property type="entry name" value="DDB1 and CUL4-associated factor 1"/>
    <property type="match status" value="1"/>
</dbReference>
<evidence type="ECO:0000256" key="8">
    <source>
        <dbReference type="ARBA" id="ARBA00022553"/>
    </source>
</evidence>
<evidence type="ECO:0000256" key="11">
    <source>
        <dbReference type="ARBA" id="ARBA00022679"/>
    </source>
</evidence>
<keyword evidence="19" id="KW-0805">Transcription regulation</keyword>
<keyword evidence="21" id="KW-0206">Cytoskeleton</keyword>
<sequence>ALAVATAGGARADLGALLDEWELTQRDSTEQLVSILTRMSELIERETDEYHKSDPDPFDDRHPGRADPECVLGQLLKMLFINQDLTNALLDSYIMSSREQSLNTAACRLLHNLMPGVETAAIFQEKEGLVDRLMEWAADAARPLNVYATGLLARAMSNQEVAASYRDQNGRLVPIMIQRLHQLQAAQSKNQEEEQEGPEVCSQRPCLPSGMSILLGLAEGHAFANDAEIQKSALQVIINCVCAPDQGLLPGGPLAVAPLGASLQPAAPRVLARVWQLVQNNNGIKVLLALLAAKVPVTDADLIRALACRALVGLSRSGAVRQIVSRLPLFTSSHIQQLMKEPVLPDKRGEHARFCRYAAQLVERVSGKPLLGGEASLAHLQRAKVVARTRITFSEKELLQLIRSHLLAKGLHDTAAALAEEAGLSPAGLGPSPSPGTPRLAAGIGARGAGHGSTSPLSSAPPPRLPAAWPAPAAPPPSPPGPHPQTSRPLGRILFARERPVAHGNAGRRLCGLRQKSEHGAFIQTPAMRKQLERLHPSPPTLDSIITEYLREQHARCPAPVTTCPPFSLYLPHRCPEPRQRRQAWPNFTARLASPLLHAKRGGVHRASLDRHLIFSRFRPLTLFPEADGDQTGFTSCAFSAHQPVLMLGTSLGRLGLFKLSSGDKMADYSCHGSAITHLEPSRDGKLLLTSASWGVPLSALWNLDGVFSRKISFADEHHMEFSRLSQDRAVGTKDEEAHIYDLQTGQKLLTLSEPALANNYTNNRATFHPSDQLVLNDGVLWDVRASGAVHKFDKFNMNISGGFHPNGLEVLINTEIWDLRTFHLLHTVPALDQCRLVFNSNATVIYAAVLQADDEADVLDQRVKSAFGSSFRTFDASDYKPIATVNVKRNIFDLSADSRDRYLAVIEDRDTMSMDTVCRLYEVGRQKLAEEGDEDEDEDQDHEDSSDTDEDDEDTDMDVDALIQELANPDGASN</sequence>
<protein>
    <recommendedName>
        <fullName evidence="26">DDB1- and CUL4-associated factor 1</fullName>
        <ecNumber evidence="5">2.7.11.1</ecNumber>
    </recommendedName>
    <alternativeName>
        <fullName evidence="27">Serine/threonine-protein kinase VPRBP</fullName>
    </alternativeName>
</protein>
<dbReference type="Gene3D" id="1.25.10.10">
    <property type="entry name" value="Leucine-rich Repeat Variant"/>
    <property type="match status" value="1"/>
</dbReference>
<dbReference type="SUPFAM" id="SSF50978">
    <property type="entry name" value="WD40 repeat-like"/>
    <property type="match status" value="1"/>
</dbReference>
<evidence type="ECO:0000313" key="30">
    <source>
        <dbReference type="Proteomes" id="UP000007303"/>
    </source>
</evidence>
<keyword evidence="13" id="KW-0547">Nucleotide-binding</keyword>
<evidence type="ECO:0000256" key="24">
    <source>
        <dbReference type="ARBA" id="ARBA00048679"/>
    </source>
</evidence>
<feature type="region of interest" description="Disordered" evidence="28">
    <location>
        <begin position="426"/>
        <end position="489"/>
    </location>
</feature>
<comment type="subunit">
    <text evidence="25">Component of the DCX (DDB1-CUL4-X-box) E3 ubiquitin-protein ligase complex, named CUL4A-RBX1-DDB1-DCAF1/VPRBP complex. Interacts with DDB1; the interaction is direct. Also forms a ternary complex with DDA1 and DDB1. Interacts with NF2 (via FERM domain). Component of the EDVP complex, a E3 ligase complex containing DYRK2, EDD/UBR5, DDB1 and DCAF1. Interacts with DYRK2; the interaction is direct. Interacts with RAG1; the interaction is direct. Interacts with LLGL1 and LLGL2. Interacts with histone H3. Interacts with ESR1 and LATS1; probably recruited by LATS1 to promote ESR1 ubiquitination and ubiquitin-mediated proteasomal degradation. Directly interacts with TET1, TET2 and TET3 (via C-terminus). Interacts with CEP78; promoting DCAF1 localization to centrosomes.</text>
</comment>
<keyword evidence="16" id="KW-0067">ATP-binding</keyword>
<evidence type="ECO:0000256" key="25">
    <source>
        <dbReference type="ARBA" id="ARBA00063313"/>
    </source>
</evidence>
<dbReference type="Gene3D" id="2.130.10.10">
    <property type="entry name" value="YVTN repeat-like/Quinoprotein amine dehydrogenase"/>
    <property type="match status" value="1"/>
</dbReference>
<keyword evidence="9" id="KW-0853">WD repeat</keyword>
<evidence type="ECO:0000256" key="21">
    <source>
        <dbReference type="ARBA" id="ARBA00023212"/>
    </source>
</evidence>
<keyword evidence="20" id="KW-0804">Transcription</keyword>
<dbReference type="SMART" id="SM00667">
    <property type="entry name" value="LisH"/>
    <property type="match status" value="1"/>
</dbReference>
<evidence type="ECO:0000256" key="14">
    <source>
        <dbReference type="ARBA" id="ARBA00022777"/>
    </source>
</evidence>
<dbReference type="GO" id="GO:1990244">
    <property type="term" value="F:histone H2AT120 kinase activity"/>
    <property type="evidence" value="ECO:0007669"/>
    <property type="project" value="TreeGrafter"/>
</dbReference>
<reference evidence="29" key="3">
    <citation type="submission" date="2025-09" db="UniProtKB">
        <authorList>
            <consortium name="Ensembl"/>
        </authorList>
    </citation>
    <scope>IDENTIFICATION</scope>
</reference>
<dbReference type="PANTHER" id="PTHR13129">
    <property type="entry name" value="VPRBP PROTEIN-RELATED"/>
    <property type="match status" value="1"/>
</dbReference>
<dbReference type="GO" id="GO:0030331">
    <property type="term" value="F:nuclear estrogen receptor binding"/>
    <property type="evidence" value="ECO:0007669"/>
    <property type="project" value="TreeGrafter"/>
</dbReference>
<keyword evidence="17" id="KW-0156">Chromatin regulator</keyword>
<dbReference type="PROSITE" id="PS50896">
    <property type="entry name" value="LISH"/>
    <property type="match status" value="1"/>
</dbReference>
<evidence type="ECO:0000256" key="18">
    <source>
        <dbReference type="ARBA" id="ARBA00022990"/>
    </source>
</evidence>